<dbReference type="GO" id="GO:0007268">
    <property type="term" value="P:chemical synaptic transmission"/>
    <property type="evidence" value="ECO:0000318"/>
    <property type="project" value="GO_Central"/>
</dbReference>
<dbReference type="InterPro" id="IPR000276">
    <property type="entry name" value="GPCR_Rhodpsn"/>
</dbReference>
<dbReference type="HOGENOM" id="CLU_055342_1_0_1"/>
<dbReference type="GO" id="GO:0007188">
    <property type="term" value="P:adenylate cyclase-modulating G protein-coupled receptor signaling pathway"/>
    <property type="evidence" value="ECO:0000318"/>
    <property type="project" value="GO_Central"/>
</dbReference>
<evidence type="ECO:0000256" key="1">
    <source>
        <dbReference type="ARBA" id="ARBA00004651"/>
    </source>
</evidence>
<keyword evidence="8" id="KW-0675">Receptor</keyword>
<evidence type="ECO:0000256" key="6">
    <source>
        <dbReference type="ARBA" id="ARBA00023040"/>
    </source>
</evidence>
<feature type="transmembrane region" description="Helical" evidence="10">
    <location>
        <begin position="42"/>
        <end position="64"/>
    </location>
</feature>
<dbReference type="PANTHER" id="PTHR24249:SF411">
    <property type="entry name" value="G-PROTEIN COUPLED RECEPTORS FAMILY 1 PROFILE DOMAIN-CONTAINING PROTEIN"/>
    <property type="match status" value="1"/>
</dbReference>
<evidence type="ECO:0000256" key="3">
    <source>
        <dbReference type="ARBA" id="ARBA00022475"/>
    </source>
</evidence>
<evidence type="ECO:0000313" key="12">
    <source>
        <dbReference type="EMBL" id="EFX80700.1"/>
    </source>
</evidence>
<feature type="domain" description="G-protein coupled receptors family 1 profile" evidence="11">
    <location>
        <begin position="55"/>
        <end position="336"/>
    </location>
</feature>
<evidence type="ECO:0000256" key="2">
    <source>
        <dbReference type="ARBA" id="ARBA00010663"/>
    </source>
</evidence>
<dbReference type="InParanoid" id="E9GIQ4"/>
<dbReference type="Gene3D" id="1.20.1070.10">
    <property type="entry name" value="Rhodopsin 7-helix transmembrane proteins"/>
    <property type="match status" value="1"/>
</dbReference>
<evidence type="ECO:0000256" key="5">
    <source>
        <dbReference type="ARBA" id="ARBA00022989"/>
    </source>
</evidence>
<proteinExistence type="inferred from homology"/>
<dbReference type="KEGG" id="dpx:DAPPUDRAFT_243417"/>
<comment type="similarity">
    <text evidence="2">Belongs to the G-protein coupled receptor 1 family.</text>
</comment>
<feature type="transmembrane region" description="Helical" evidence="10">
    <location>
        <begin position="152"/>
        <end position="174"/>
    </location>
</feature>
<accession>E9GIQ4</accession>
<dbReference type="GO" id="GO:0007187">
    <property type="term" value="P:G protein-coupled receptor signaling pathway, coupled to cyclic nucleotide second messenger"/>
    <property type="evidence" value="ECO:0000318"/>
    <property type="project" value="GO_Central"/>
</dbReference>
<reference evidence="12 13" key="1">
    <citation type="journal article" date="2011" name="Science">
        <title>The ecoresponsive genome of Daphnia pulex.</title>
        <authorList>
            <person name="Colbourne J.K."/>
            <person name="Pfrender M.E."/>
            <person name="Gilbert D."/>
            <person name="Thomas W.K."/>
            <person name="Tucker A."/>
            <person name="Oakley T.H."/>
            <person name="Tokishita S."/>
            <person name="Aerts A."/>
            <person name="Arnold G.J."/>
            <person name="Basu M.K."/>
            <person name="Bauer D.J."/>
            <person name="Caceres C.E."/>
            <person name="Carmel L."/>
            <person name="Casola C."/>
            <person name="Choi J.H."/>
            <person name="Detter J.C."/>
            <person name="Dong Q."/>
            <person name="Dusheyko S."/>
            <person name="Eads B.D."/>
            <person name="Frohlich T."/>
            <person name="Geiler-Samerotte K.A."/>
            <person name="Gerlach D."/>
            <person name="Hatcher P."/>
            <person name="Jogdeo S."/>
            <person name="Krijgsveld J."/>
            <person name="Kriventseva E.V."/>
            <person name="Kultz D."/>
            <person name="Laforsch C."/>
            <person name="Lindquist E."/>
            <person name="Lopez J."/>
            <person name="Manak J.R."/>
            <person name="Muller J."/>
            <person name="Pangilinan J."/>
            <person name="Patwardhan R.P."/>
            <person name="Pitluck S."/>
            <person name="Pritham E.J."/>
            <person name="Rechtsteiner A."/>
            <person name="Rho M."/>
            <person name="Rogozin I.B."/>
            <person name="Sakarya O."/>
            <person name="Salamov A."/>
            <person name="Schaack S."/>
            <person name="Shapiro H."/>
            <person name="Shiga Y."/>
            <person name="Skalitzky C."/>
            <person name="Smith Z."/>
            <person name="Souvorov A."/>
            <person name="Sung W."/>
            <person name="Tang Z."/>
            <person name="Tsuchiya D."/>
            <person name="Tu H."/>
            <person name="Vos H."/>
            <person name="Wang M."/>
            <person name="Wolf Y.I."/>
            <person name="Yamagata H."/>
            <person name="Yamada T."/>
            <person name="Ye Y."/>
            <person name="Shaw J.R."/>
            <person name="Andrews J."/>
            <person name="Crease T.J."/>
            <person name="Tang H."/>
            <person name="Lucas S.M."/>
            <person name="Robertson H.M."/>
            <person name="Bork P."/>
            <person name="Koonin E.V."/>
            <person name="Zdobnov E.M."/>
            <person name="Grigoriev I.V."/>
            <person name="Lynch M."/>
            <person name="Boore J.L."/>
        </authorList>
    </citation>
    <scope>NUCLEOTIDE SEQUENCE [LARGE SCALE GENOMIC DNA]</scope>
</reference>
<dbReference type="CDD" id="cd00637">
    <property type="entry name" value="7tm_classA_rhodopsin-like"/>
    <property type="match status" value="1"/>
</dbReference>
<gene>
    <name evidence="12" type="ORF">DAPPUDRAFT_243417</name>
</gene>
<evidence type="ECO:0000256" key="10">
    <source>
        <dbReference type="SAM" id="Phobius"/>
    </source>
</evidence>
<keyword evidence="6" id="KW-0297">G-protein coupled receptor</keyword>
<keyword evidence="5 10" id="KW-1133">Transmembrane helix</keyword>
<comment type="subcellular location">
    <subcellularLocation>
        <location evidence="1">Cell membrane</location>
        <topology evidence="1">Multi-pass membrane protein</topology>
    </subcellularLocation>
</comment>
<evidence type="ECO:0000256" key="9">
    <source>
        <dbReference type="ARBA" id="ARBA00023224"/>
    </source>
</evidence>
<dbReference type="FunFam" id="1.20.1070.10:FF:000503">
    <property type="entry name" value="Uncharacterized protein"/>
    <property type="match status" value="1"/>
</dbReference>
<evidence type="ECO:0000256" key="8">
    <source>
        <dbReference type="ARBA" id="ARBA00023170"/>
    </source>
</evidence>
<evidence type="ECO:0000256" key="7">
    <source>
        <dbReference type="ARBA" id="ARBA00023136"/>
    </source>
</evidence>
<organism evidence="12 13">
    <name type="scientific">Daphnia pulex</name>
    <name type="common">Water flea</name>
    <dbReference type="NCBI Taxonomy" id="6669"/>
    <lineage>
        <taxon>Eukaryota</taxon>
        <taxon>Metazoa</taxon>
        <taxon>Ecdysozoa</taxon>
        <taxon>Arthropoda</taxon>
        <taxon>Crustacea</taxon>
        <taxon>Branchiopoda</taxon>
        <taxon>Diplostraca</taxon>
        <taxon>Cladocera</taxon>
        <taxon>Anomopoda</taxon>
        <taxon>Daphniidae</taxon>
        <taxon>Daphnia</taxon>
    </lineage>
</organism>
<dbReference type="Pfam" id="PF00001">
    <property type="entry name" value="7tm_1"/>
    <property type="match status" value="1"/>
</dbReference>
<dbReference type="SUPFAM" id="SSF81321">
    <property type="entry name" value="Family A G protein-coupled receptor-like"/>
    <property type="match status" value="1"/>
</dbReference>
<sequence>MPMEFQVICNTSKIGSDDHQSIWPSDHQFRTDLFAAVYPMCFIFRCLTFCVGIPIQLLVAIVILKSRRLHNPRNAFCLGNICCCFSTLLISAYEYLLLFFQPDTPLFCQLYGLLVGSPYSSLLVTILLATVDRWFAISAPIKHRKYVNVFRVAVLLVTSWISVLLINTSFYWLGWHQVSVSCIVNPDIMKWVSLSHLALVGTQCKAVLFYLGMIIVAQVAVYIRTRSYLRFNARLSIKCKKHNARENSTTLEPDEYFVHLPNKTICRLELEASVTLACGVTSLCVSALPLASTFLALIICQIGIDQLHCNHAIFIASIPYAREMLLLHVVIGPILYITRNE</sequence>
<dbReference type="GO" id="GO:0004993">
    <property type="term" value="F:G protein-coupled serotonin receptor activity"/>
    <property type="evidence" value="ECO:0000318"/>
    <property type="project" value="GO_Central"/>
</dbReference>
<dbReference type="Proteomes" id="UP000000305">
    <property type="component" value="Unassembled WGS sequence"/>
</dbReference>
<keyword evidence="3" id="KW-1003">Cell membrane</keyword>
<dbReference type="GO" id="GO:0030594">
    <property type="term" value="F:neurotransmitter receptor activity"/>
    <property type="evidence" value="ECO:0000318"/>
    <property type="project" value="GO_Central"/>
</dbReference>
<keyword evidence="13" id="KW-1185">Reference proteome</keyword>
<feature type="transmembrane region" description="Helical" evidence="10">
    <location>
        <begin position="194"/>
        <end position="223"/>
    </location>
</feature>
<evidence type="ECO:0000313" key="13">
    <source>
        <dbReference type="Proteomes" id="UP000000305"/>
    </source>
</evidence>
<feature type="transmembrane region" description="Helical" evidence="10">
    <location>
        <begin position="76"/>
        <end position="98"/>
    </location>
</feature>
<keyword evidence="7 10" id="KW-0472">Membrane</keyword>
<dbReference type="PANTHER" id="PTHR24249">
    <property type="entry name" value="HISTAMINE RECEPTOR-RELATED G-PROTEIN COUPLED RECEPTOR"/>
    <property type="match status" value="1"/>
</dbReference>
<feature type="transmembrane region" description="Helical" evidence="10">
    <location>
        <begin position="110"/>
        <end position="131"/>
    </location>
</feature>
<dbReference type="InterPro" id="IPR050569">
    <property type="entry name" value="TAAR"/>
</dbReference>
<dbReference type="PROSITE" id="PS50262">
    <property type="entry name" value="G_PROTEIN_RECEP_F1_2"/>
    <property type="match status" value="1"/>
</dbReference>
<keyword evidence="9" id="KW-0807">Transducer</keyword>
<dbReference type="InterPro" id="IPR017452">
    <property type="entry name" value="GPCR_Rhodpsn_7TM"/>
</dbReference>
<dbReference type="EMBL" id="GL732546">
    <property type="protein sequence ID" value="EFX80700.1"/>
    <property type="molecule type" value="Genomic_DNA"/>
</dbReference>
<dbReference type="GO" id="GO:0030425">
    <property type="term" value="C:dendrite"/>
    <property type="evidence" value="ECO:0000318"/>
    <property type="project" value="GO_Central"/>
</dbReference>
<dbReference type="AlphaFoldDB" id="E9GIQ4"/>
<evidence type="ECO:0000259" key="11">
    <source>
        <dbReference type="PROSITE" id="PS50262"/>
    </source>
</evidence>
<keyword evidence="4 10" id="KW-0812">Transmembrane</keyword>
<protein>
    <recommendedName>
        <fullName evidence="11">G-protein coupled receptors family 1 profile domain-containing protein</fullName>
    </recommendedName>
</protein>
<dbReference type="OrthoDB" id="10352305at2759"/>
<dbReference type="GO" id="GO:0005886">
    <property type="term" value="C:plasma membrane"/>
    <property type="evidence" value="ECO:0000318"/>
    <property type="project" value="GO_Central"/>
</dbReference>
<dbReference type="GO" id="GO:0045202">
    <property type="term" value="C:synapse"/>
    <property type="evidence" value="ECO:0007669"/>
    <property type="project" value="GOC"/>
</dbReference>
<name>E9GIQ4_DAPPU</name>
<dbReference type="PhylomeDB" id="E9GIQ4"/>
<evidence type="ECO:0000256" key="4">
    <source>
        <dbReference type="ARBA" id="ARBA00022692"/>
    </source>
</evidence>